<gene>
    <name evidence="2" type="ORF">GCM10009030_33270</name>
</gene>
<evidence type="ECO:0000313" key="3">
    <source>
        <dbReference type="Proteomes" id="UP000605784"/>
    </source>
</evidence>
<comment type="caution">
    <text evidence="2">The sequence shown here is derived from an EMBL/GenBank/DDBJ whole genome shotgun (WGS) entry which is preliminary data.</text>
</comment>
<keyword evidence="1" id="KW-0472">Membrane</keyword>
<feature type="transmembrane region" description="Helical" evidence="1">
    <location>
        <begin position="54"/>
        <end position="76"/>
    </location>
</feature>
<dbReference type="Proteomes" id="UP000605784">
    <property type="component" value="Unassembled WGS sequence"/>
</dbReference>
<reference evidence="2" key="1">
    <citation type="journal article" date="2014" name="Int. J. Syst. Evol. Microbiol.">
        <title>Complete genome sequence of Corynebacterium casei LMG S-19264T (=DSM 44701T), isolated from a smear-ripened cheese.</title>
        <authorList>
            <consortium name="US DOE Joint Genome Institute (JGI-PGF)"/>
            <person name="Walter F."/>
            <person name="Albersmeier A."/>
            <person name="Kalinowski J."/>
            <person name="Ruckert C."/>
        </authorList>
    </citation>
    <scope>NUCLEOTIDE SEQUENCE</scope>
    <source>
        <strain evidence="2">JCM 17820</strain>
    </source>
</reference>
<dbReference type="RefSeq" id="WP_189000717.1">
    <property type="nucleotide sequence ID" value="NZ_BMOU01000006.1"/>
</dbReference>
<feature type="transmembrane region" description="Helical" evidence="1">
    <location>
        <begin position="12"/>
        <end position="34"/>
    </location>
</feature>
<sequence>MRERLQGNLLGLTAAASVTLLCILVAGAGAIAIYAEAVGTWRSLFLMEQTLALLVPTVKALLAVAFVSGVGLVAGAR</sequence>
<evidence type="ECO:0000256" key="1">
    <source>
        <dbReference type="SAM" id="Phobius"/>
    </source>
</evidence>
<dbReference type="AlphaFoldDB" id="A0A830GNN9"/>
<dbReference type="EMBL" id="BMOU01000006">
    <property type="protein sequence ID" value="GGO00537.1"/>
    <property type="molecule type" value="Genomic_DNA"/>
</dbReference>
<keyword evidence="1" id="KW-1133">Transmembrane helix</keyword>
<accession>A0A830GNN9</accession>
<keyword evidence="3" id="KW-1185">Reference proteome</keyword>
<organism evidence="2 3">
    <name type="scientific">Haloarcula pellucida</name>
    <dbReference type="NCBI Taxonomy" id="1427151"/>
    <lineage>
        <taxon>Archaea</taxon>
        <taxon>Methanobacteriati</taxon>
        <taxon>Methanobacteriota</taxon>
        <taxon>Stenosarchaea group</taxon>
        <taxon>Halobacteria</taxon>
        <taxon>Halobacteriales</taxon>
        <taxon>Haloarculaceae</taxon>
        <taxon>Haloarcula</taxon>
    </lineage>
</organism>
<proteinExistence type="predicted"/>
<evidence type="ECO:0000313" key="2">
    <source>
        <dbReference type="EMBL" id="GGO00537.1"/>
    </source>
</evidence>
<protein>
    <submittedName>
        <fullName evidence="2">Uncharacterized protein</fullName>
    </submittedName>
</protein>
<reference evidence="2" key="2">
    <citation type="submission" date="2020-09" db="EMBL/GenBank/DDBJ databases">
        <authorList>
            <person name="Sun Q."/>
            <person name="Ohkuma M."/>
        </authorList>
    </citation>
    <scope>NUCLEOTIDE SEQUENCE</scope>
    <source>
        <strain evidence="2">JCM 17820</strain>
    </source>
</reference>
<keyword evidence="1" id="KW-0812">Transmembrane</keyword>
<name>A0A830GNN9_9EURY</name>